<dbReference type="CDD" id="cd11685">
    <property type="entry name" value="UEV_TSG101-like"/>
    <property type="match status" value="1"/>
</dbReference>
<gene>
    <name evidence="9" type="ORF">OEZ85_001320</name>
</gene>
<feature type="region of interest" description="Disordered" evidence="7">
    <location>
        <begin position="116"/>
        <end position="188"/>
    </location>
</feature>
<evidence type="ECO:0000256" key="3">
    <source>
        <dbReference type="ARBA" id="ARBA00022448"/>
    </source>
</evidence>
<keyword evidence="4" id="KW-0967">Endosome</keyword>
<dbReference type="InterPro" id="IPR009851">
    <property type="entry name" value="Mod_r"/>
</dbReference>
<evidence type="ECO:0000256" key="7">
    <source>
        <dbReference type="SAM" id="MobiDB-lite"/>
    </source>
</evidence>
<feature type="compositionally biased region" description="Polar residues" evidence="7">
    <location>
        <begin position="174"/>
        <end position="188"/>
    </location>
</feature>
<keyword evidence="6" id="KW-0175">Coiled coil</keyword>
<dbReference type="Pfam" id="PF07200">
    <property type="entry name" value="Mod_r"/>
    <property type="match status" value="1"/>
</dbReference>
<proteinExistence type="inferred from homology"/>
<dbReference type="SUPFAM" id="SSF54495">
    <property type="entry name" value="UBC-like"/>
    <property type="match status" value="1"/>
</dbReference>
<keyword evidence="5" id="KW-0653">Protein transport</keyword>
<comment type="similarity">
    <text evidence="2">Belongs to the VPS37 family.</text>
</comment>
<dbReference type="EMBL" id="CP126222">
    <property type="protein sequence ID" value="WIA22956.1"/>
    <property type="molecule type" value="Genomic_DNA"/>
</dbReference>
<feature type="coiled-coil region" evidence="6">
    <location>
        <begin position="223"/>
        <end position="250"/>
    </location>
</feature>
<accession>A0ABY8URF8</accession>
<keyword evidence="3" id="KW-0813">Transport</keyword>
<comment type="subcellular location">
    <subcellularLocation>
        <location evidence="1">Endosome</location>
    </subcellularLocation>
</comment>
<sequence>MAGYPMYSPYGRLASERMQQIDELMRQFPGCRAINPDRSVFDLPLELKDKKTTALRITLPPHFPQERPGLSVLIPVAHAAVDPTGRLHTSLISSWVYGSSRLSSAVAEAVATLTDGVTDSRQSDPSMAAGTVPYPSGYPVPGGPLSQGRQHLMGSPTPGAWPGSGAGSSGSSPRRQQGPATSSSLPDWSRYSVQQLEELMNDQAAFKALLKEAVKGSPMAATLEEIREKNRQLAESNLSKQNAINEARNQLAVVRGSEYTLIKSRFDELYTRQARVLSTMGGVVWREKLEEAVSAADSASSALAADFMSGDVALEEFVQQHLELRMQHHVLDLKRQAAEALLSVMAGSGGGAGGSGGGGA</sequence>
<feature type="domain" description="VPS37 C-terminal" evidence="8">
    <location>
        <begin position="191"/>
        <end position="334"/>
    </location>
</feature>
<evidence type="ECO:0000313" key="9">
    <source>
        <dbReference type="EMBL" id="WIA22956.1"/>
    </source>
</evidence>
<evidence type="ECO:0000256" key="4">
    <source>
        <dbReference type="ARBA" id="ARBA00022753"/>
    </source>
</evidence>
<dbReference type="Proteomes" id="UP001244341">
    <property type="component" value="Chromosome 15b"/>
</dbReference>
<evidence type="ECO:0000256" key="6">
    <source>
        <dbReference type="SAM" id="Coils"/>
    </source>
</evidence>
<dbReference type="InterPro" id="IPR016135">
    <property type="entry name" value="UBQ-conjugating_enzyme/RWD"/>
</dbReference>
<keyword evidence="10" id="KW-1185">Reference proteome</keyword>
<feature type="compositionally biased region" description="Polar residues" evidence="7">
    <location>
        <begin position="116"/>
        <end position="125"/>
    </location>
</feature>
<organism evidence="9 10">
    <name type="scientific">Tetradesmus obliquus</name>
    <name type="common">Green alga</name>
    <name type="synonym">Acutodesmus obliquus</name>
    <dbReference type="NCBI Taxonomy" id="3088"/>
    <lineage>
        <taxon>Eukaryota</taxon>
        <taxon>Viridiplantae</taxon>
        <taxon>Chlorophyta</taxon>
        <taxon>core chlorophytes</taxon>
        <taxon>Chlorophyceae</taxon>
        <taxon>CS clade</taxon>
        <taxon>Sphaeropleales</taxon>
        <taxon>Scenedesmaceae</taxon>
        <taxon>Tetradesmus</taxon>
    </lineage>
</organism>
<dbReference type="PANTHER" id="PTHR13678:SF2">
    <property type="entry name" value="VACUOLAR PROTEIN SORTING-ASSOCIATED PROTEIN 37A"/>
    <property type="match status" value="1"/>
</dbReference>
<evidence type="ECO:0000256" key="2">
    <source>
        <dbReference type="ARBA" id="ARBA00007617"/>
    </source>
</evidence>
<protein>
    <recommendedName>
        <fullName evidence="8">VPS37 C-terminal domain-containing protein</fullName>
    </recommendedName>
</protein>
<evidence type="ECO:0000259" key="8">
    <source>
        <dbReference type="Pfam" id="PF07200"/>
    </source>
</evidence>
<dbReference type="PANTHER" id="PTHR13678">
    <property type="entry name" value="VACUOLAR PROTEIN SORTING-ASSOCIATED PROTEIN 37"/>
    <property type="match status" value="1"/>
</dbReference>
<evidence type="ECO:0000256" key="5">
    <source>
        <dbReference type="ARBA" id="ARBA00022927"/>
    </source>
</evidence>
<name>A0ABY8URF8_TETOB</name>
<reference evidence="9 10" key="1">
    <citation type="submission" date="2023-05" db="EMBL/GenBank/DDBJ databases">
        <title>A 100% complete, gapless, phased diploid assembly of the Scenedesmus obliquus UTEX 3031 genome.</title>
        <authorList>
            <person name="Biondi T.C."/>
            <person name="Hanschen E.R."/>
            <person name="Kwon T."/>
            <person name="Eng W."/>
            <person name="Kruse C.P.S."/>
            <person name="Koehler S.I."/>
            <person name="Kunde Y."/>
            <person name="Gleasner C.D."/>
            <person name="You Mak K.T."/>
            <person name="Polle J."/>
            <person name="Hovde B.T."/>
            <person name="Starkenburg S.R."/>
        </authorList>
    </citation>
    <scope>NUCLEOTIDE SEQUENCE [LARGE SCALE GENOMIC DNA]</scope>
    <source>
        <strain evidence="9 10">DOE0152z</strain>
    </source>
</reference>
<evidence type="ECO:0000313" key="10">
    <source>
        <dbReference type="Proteomes" id="UP001244341"/>
    </source>
</evidence>
<evidence type="ECO:0000256" key="1">
    <source>
        <dbReference type="ARBA" id="ARBA00004177"/>
    </source>
</evidence>